<dbReference type="EMBL" id="CAWUHD010000003">
    <property type="protein sequence ID" value="CAK7209828.1"/>
    <property type="molecule type" value="Genomic_DNA"/>
</dbReference>
<feature type="compositionally biased region" description="Low complexity" evidence="1">
    <location>
        <begin position="177"/>
        <end position="218"/>
    </location>
</feature>
<reference evidence="3 4" key="1">
    <citation type="submission" date="2024-01" db="EMBL/GenBank/DDBJ databases">
        <authorList>
            <person name="Allen C."/>
            <person name="Tagirdzhanova G."/>
        </authorList>
    </citation>
    <scope>NUCLEOTIDE SEQUENCE [LARGE SCALE GENOMIC DNA]</scope>
</reference>
<dbReference type="Pfam" id="PF17254">
    <property type="entry name" value="DUF5321"/>
    <property type="match status" value="1"/>
</dbReference>
<organism evidence="3 4">
    <name type="scientific">Sporothrix eucalyptigena</name>
    <dbReference type="NCBI Taxonomy" id="1812306"/>
    <lineage>
        <taxon>Eukaryota</taxon>
        <taxon>Fungi</taxon>
        <taxon>Dikarya</taxon>
        <taxon>Ascomycota</taxon>
        <taxon>Pezizomycotina</taxon>
        <taxon>Sordariomycetes</taxon>
        <taxon>Sordariomycetidae</taxon>
        <taxon>Ophiostomatales</taxon>
        <taxon>Ophiostomataceae</taxon>
        <taxon>Sporothrix</taxon>
    </lineage>
</organism>
<evidence type="ECO:0000313" key="4">
    <source>
        <dbReference type="Proteomes" id="UP001642482"/>
    </source>
</evidence>
<keyword evidence="4" id="KW-1185">Reference proteome</keyword>
<keyword evidence="2" id="KW-0472">Membrane</keyword>
<name>A0ABP0ARG3_9PEZI</name>
<evidence type="ECO:0000313" key="3">
    <source>
        <dbReference type="EMBL" id="CAK7209828.1"/>
    </source>
</evidence>
<keyword evidence="2" id="KW-0812">Transmembrane</keyword>
<proteinExistence type="predicted"/>
<feature type="region of interest" description="Disordered" evidence="1">
    <location>
        <begin position="168"/>
        <end position="218"/>
    </location>
</feature>
<dbReference type="InterPro" id="IPR035213">
    <property type="entry name" value="DUF5321"/>
</dbReference>
<sequence>MNAPVLRGLRAATMHRSVAQSTFSPASRMAFALQQRSYSSLPTIAQSSFWKSLIPKPLRRNKDGSLPVANAVSSARKAKEWNPATFYIFIFLFIGSMSIQMIALKKDFDTFMRQSDVKIGLLREVIERVQKGEKVDVERVLGTGDPAKEAEWDSVIKELESDEVTKSFRRQEKKAAEAAAAKAAPATPATTPTVPETTQQPASTNSSSPKVASVSSFY</sequence>
<feature type="transmembrane region" description="Helical" evidence="2">
    <location>
        <begin position="84"/>
        <end position="104"/>
    </location>
</feature>
<gene>
    <name evidence="3" type="ORF">SEUCBS140593_000625</name>
</gene>
<evidence type="ECO:0000256" key="1">
    <source>
        <dbReference type="SAM" id="MobiDB-lite"/>
    </source>
</evidence>
<comment type="caution">
    <text evidence="3">The sequence shown here is derived from an EMBL/GenBank/DDBJ whole genome shotgun (WGS) entry which is preliminary data.</text>
</comment>
<evidence type="ECO:0000256" key="2">
    <source>
        <dbReference type="SAM" id="Phobius"/>
    </source>
</evidence>
<accession>A0ABP0ARG3</accession>
<dbReference type="Proteomes" id="UP001642482">
    <property type="component" value="Unassembled WGS sequence"/>
</dbReference>
<keyword evidence="2" id="KW-1133">Transmembrane helix</keyword>
<protein>
    <submittedName>
        <fullName evidence="3">Uncharacterized protein</fullName>
    </submittedName>
</protein>